<feature type="compositionally biased region" description="Polar residues" evidence="1">
    <location>
        <begin position="7"/>
        <end position="22"/>
    </location>
</feature>
<comment type="caution">
    <text evidence="3">The sequence shown here is derived from an EMBL/GenBank/DDBJ whole genome shotgun (WGS) entry which is preliminary data.</text>
</comment>
<dbReference type="Gene3D" id="1.20.950.20">
    <property type="entry name" value="Transmembrane di-heme cytochromes, Chain C"/>
    <property type="match status" value="1"/>
</dbReference>
<organism evidence="3 4">
    <name type="scientific">Blastopirellula marina</name>
    <dbReference type="NCBI Taxonomy" id="124"/>
    <lineage>
        <taxon>Bacteria</taxon>
        <taxon>Pseudomonadati</taxon>
        <taxon>Planctomycetota</taxon>
        <taxon>Planctomycetia</taxon>
        <taxon>Pirellulales</taxon>
        <taxon>Pirellulaceae</taxon>
        <taxon>Blastopirellula</taxon>
    </lineage>
</organism>
<evidence type="ECO:0000256" key="2">
    <source>
        <dbReference type="SAM" id="Phobius"/>
    </source>
</evidence>
<reference evidence="3 4" key="1">
    <citation type="submission" date="2018-02" db="EMBL/GenBank/DDBJ databases">
        <title>Comparative genomes isolates from brazilian mangrove.</title>
        <authorList>
            <person name="Araujo J.E."/>
            <person name="Taketani R.G."/>
            <person name="Silva M.C.P."/>
            <person name="Loureco M.V."/>
            <person name="Andreote F.D."/>
        </authorList>
    </citation>
    <scope>NUCLEOTIDE SEQUENCE [LARGE SCALE GENOMIC DNA]</scope>
    <source>
        <strain evidence="3 4">NAP PRIS-MGV</strain>
    </source>
</reference>
<feature type="region of interest" description="Disordered" evidence="1">
    <location>
        <begin position="1"/>
        <end position="22"/>
    </location>
</feature>
<protein>
    <submittedName>
        <fullName evidence="3">Uncharacterized protein</fullName>
    </submittedName>
</protein>
<name>A0A2S8FPA7_9BACT</name>
<feature type="transmembrane region" description="Helical" evidence="2">
    <location>
        <begin position="35"/>
        <end position="59"/>
    </location>
</feature>
<dbReference type="Proteomes" id="UP000239388">
    <property type="component" value="Unassembled WGS sequence"/>
</dbReference>
<evidence type="ECO:0000313" key="3">
    <source>
        <dbReference type="EMBL" id="PQO34012.1"/>
    </source>
</evidence>
<dbReference type="AlphaFoldDB" id="A0A2S8FPA7"/>
<dbReference type="EMBL" id="PUIB01000017">
    <property type="protein sequence ID" value="PQO34012.1"/>
    <property type="molecule type" value="Genomic_DNA"/>
</dbReference>
<dbReference type="RefSeq" id="WP_105355929.1">
    <property type="nucleotide sequence ID" value="NZ_PUIB01000017.1"/>
</dbReference>
<evidence type="ECO:0000256" key="1">
    <source>
        <dbReference type="SAM" id="MobiDB-lite"/>
    </source>
</evidence>
<gene>
    <name evidence="3" type="ORF">C5Y98_17525</name>
</gene>
<keyword evidence="2" id="KW-0472">Membrane</keyword>
<accession>A0A2S8FPA7</accession>
<keyword evidence="2" id="KW-0812">Transmembrane</keyword>
<evidence type="ECO:0000313" key="4">
    <source>
        <dbReference type="Proteomes" id="UP000239388"/>
    </source>
</evidence>
<feature type="transmembrane region" description="Helical" evidence="2">
    <location>
        <begin position="71"/>
        <end position="93"/>
    </location>
</feature>
<keyword evidence="2" id="KW-1133">Transmembrane helix</keyword>
<sequence>MNEDSENPFQSPTSRASQSKAGKTSGEWWENASAVFALIVLAMGVTTVLGMFVIRIFAAFNLKASGGVVKYALAIPGILMGIVLLVGVIAWIFRRDSRSTSRFGKHRE</sequence>
<proteinExistence type="predicted"/>